<feature type="compositionally biased region" description="Low complexity" evidence="1">
    <location>
        <begin position="155"/>
        <end position="175"/>
    </location>
</feature>
<feature type="region of interest" description="Disordered" evidence="1">
    <location>
        <begin position="1"/>
        <end position="20"/>
    </location>
</feature>
<reference evidence="3" key="1">
    <citation type="submission" date="2024-06" db="EMBL/GenBank/DDBJ databases">
        <title>Multi-omics analyses provide insights into the biosynthesis of the anticancer antibiotic pleurotin in Hohenbuehelia grisea.</title>
        <authorList>
            <person name="Weaver J.A."/>
            <person name="Alberti F."/>
        </authorList>
    </citation>
    <scope>NUCLEOTIDE SEQUENCE [LARGE SCALE GENOMIC DNA]</scope>
    <source>
        <strain evidence="3">T-177</strain>
    </source>
</reference>
<accession>A0ABR3J7E3</accession>
<keyword evidence="3" id="KW-1185">Reference proteome</keyword>
<evidence type="ECO:0000313" key="2">
    <source>
        <dbReference type="EMBL" id="KAL0951502.1"/>
    </source>
</evidence>
<evidence type="ECO:0000313" key="3">
    <source>
        <dbReference type="Proteomes" id="UP001556367"/>
    </source>
</evidence>
<proteinExistence type="predicted"/>
<name>A0ABR3J7E3_9AGAR</name>
<dbReference type="EMBL" id="JASNQZ010000011">
    <property type="protein sequence ID" value="KAL0951502.1"/>
    <property type="molecule type" value="Genomic_DNA"/>
</dbReference>
<sequence length="175" mass="19126">MSVTVQFADELPVPNRGNTQRPYIAYPRVAQQKGRAMRQKFFDLNWPWPFLSSASSKDGGNKRVSSGAEKDARDASNGLLRKEATAPAQNVCGTHAGDSKASATSTSVVGHQNMPRERDANECQVRPRMKRPNFNVYRRASSFLQPPPTCSPVAEDSSSDSPYGSSEESDSSSIE</sequence>
<feature type="compositionally biased region" description="Polar residues" evidence="1">
    <location>
        <begin position="101"/>
        <end position="110"/>
    </location>
</feature>
<protein>
    <submittedName>
        <fullName evidence="2">Uncharacterized protein</fullName>
    </submittedName>
</protein>
<feature type="compositionally biased region" description="Basic and acidic residues" evidence="1">
    <location>
        <begin position="68"/>
        <end position="84"/>
    </location>
</feature>
<dbReference type="Proteomes" id="UP001556367">
    <property type="component" value="Unassembled WGS sequence"/>
</dbReference>
<organism evidence="2 3">
    <name type="scientific">Hohenbuehelia grisea</name>
    <dbReference type="NCBI Taxonomy" id="104357"/>
    <lineage>
        <taxon>Eukaryota</taxon>
        <taxon>Fungi</taxon>
        <taxon>Dikarya</taxon>
        <taxon>Basidiomycota</taxon>
        <taxon>Agaricomycotina</taxon>
        <taxon>Agaricomycetes</taxon>
        <taxon>Agaricomycetidae</taxon>
        <taxon>Agaricales</taxon>
        <taxon>Pleurotineae</taxon>
        <taxon>Pleurotaceae</taxon>
        <taxon>Hohenbuehelia</taxon>
    </lineage>
</organism>
<feature type="region of interest" description="Disordered" evidence="1">
    <location>
        <begin position="54"/>
        <end position="175"/>
    </location>
</feature>
<gene>
    <name evidence="2" type="ORF">HGRIS_008187</name>
</gene>
<comment type="caution">
    <text evidence="2">The sequence shown here is derived from an EMBL/GenBank/DDBJ whole genome shotgun (WGS) entry which is preliminary data.</text>
</comment>
<evidence type="ECO:0000256" key="1">
    <source>
        <dbReference type="SAM" id="MobiDB-lite"/>
    </source>
</evidence>